<dbReference type="GO" id="GO:0007165">
    <property type="term" value="P:signal transduction"/>
    <property type="evidence" value="ECO:0007669"/>
    <property type="project" value="TreeGrafter"/>
</dbReference>
<dbReference type="InterPro" id="IPR008862">
    <property type="entry name" value="Tcp11"/>
</dbReference>
<feature type="compositionally biased region" description="Polar residues" evidence="2">
    <location>
        <begin position="616"/>
        <end position="628"/>
    </location>
</feature>
<dbReference type="AlphaFoldDB" id="A0A9D3ZEY0"/>
<dbReference type="Pfam" id="PF05794">
    <property type="entry name" value="Tcp11"/>
    <property type="match status" value="1"/>
</dbReference>
<proteinExistence type="inferred from homology"/>
<dbReference type="Proteomes" id="UP000828251">
    <property type="component" value="Unassembled WGS sequence"/>
</dbReference>
<name>A0A9D3ZEY0_9ROSI</name>
<feature type="region of interest" description="Disordered" evidence="2">
    <location>
        <begin position="587"/>
        <end position="670"/>
    </location>
</feature>
<keyword evidence="4" id="KW-1185">Reference proteome</keyword>
<evidence type="ECO:0000256" key="1">
    <source>
        <dbReference type="ARBA" id="ARBA00010954"/>
    </source>
</evidence>
<gene>
    <name evidence="3" type="ORF">J1N35_042917</name>
</gene>
<dbReference type="EMBL" id="JAIQCV010000013">
    <property type="protein sequence ID" value="KAH1030743.1"/>
    <property type="molecule type" value="Genomic_DNA"/>
</dbReference>
<reference evidence="3 4" key="1">
    <citation type="journal article" date="2021" name="Plant Biotechnol. J.">
        <title>Multi-omics assisted identification of the key and species-specific regulatory components of drought-tolerant mechanisms in Gossypium stocksii.</title>
        <authorList>
            <person name="Yu D."/>
            <person name="Ke L."/>
            <person name="Zhang D."/>
            <person name="Wu Y."/>
            <person name="Sun Y."/>
            <person name="Mei J."/>
            <person name="Sun J."/>
            <person name="Sun Y."/>
        </authorList>
    </citation>
    <scope>NUCLEOTIDE SEQUENCE [LARGE SCALE GENOMIC DNA]</scope>
    <source>
        <strain evidence="4">cv. E1</strain>
        <tissue evidence="3">Leaf</tissue>
    </source>
</reference>
<organism evidence="3 4">
    <name type="scientific">Gossypium stocksii</name>
    <dbReference type="NCBI Taxonomy" id="47602"/>
    <lineage>
        <taxon>Eukaryota</taxon>
        <taxon>Viridiplantae</taxon>
        <taxon>Streptophyta</taxon>
        <taxon>Embryophyta</taxon>
        <taxon>Tracheophyta</taxon>
        <taxon>Spermatophyta</taxon>
        <taxon>Magnoliopsida</taxon>
        <taxon>eudicotyledons</taxon>
        <taxon>Gunneridae</taxon>
        <taxon>Pentapetalae</taxon>
        <taxon>rosids</taxon>
        <taxon>malvids</taxon>
        <taxon>Malvales</taxon>
        <taxon>Malvaceae</taxon>
        <taxon>Malvoideae</taxon>
        <taxon>Gossypium</taxon>
    </lineage>
</organism>
<dbReference type="PANTHER" id="PTHR12832">
    <property type="entry name" value="TESTIS-SPECIFIC PROTEIN PBS13 T-COMPLEX 11"/>
    <property type="match status" value="1"/>
</dbReference>
<feature type="compositionally biased region" description="Low complexity" evidence="2">
    <location>
        <begin position="601"/>
        <end position="615"/>
    </location>
</feature>
<sequence>MMMMETPESGRAVALEFPASETPSSSRVPRRIRKRLLAECKSPSTVEEIEAKLRHADLRRQQFYESLSSKARSKPRSPSRSSNEEDLGQRLEAKLQAAEQKRLSILAKAQMRLAKLDELRQAAKTGVEMRFEKEREKLGMKVQSRVQQAEANRMLILEAYSQRRATLRERSSQSLLRRMARESKYKELVRAAIHQKRAAAEKKRLGLLEAEKKKACARISQVKIVAKSISHQREIERRTMKDQLEDRLQRAKRQRAEYLRQRGRSHKSVQENYTRMYKQAELLSRILARCWRWFIRQRKTTLNLAKAFDSLKINENSVKRMPFEQLALLIESVTTLQTVKALLDRIENRIRAARAVGATDHLSSLDNIDHLLKRVATPKRRTTPRTSMRSRETKRVVSGKEAAKSLTTVSRYPVRVFLCAYMILGHPEAVLSGQGEREIALAKSAEAFVREFELLVKIILEGPVQSSDEESDSTLSKPLTFRSQLAAFDKAWCSYLSSFVVWKVKDARLLEEDLVRAACQLELSMIQKCKLTPEGDNTALTHDMKAIQRQVMEDQKLLREKVQHLCGDAGIERMECALSETRTKFFQSEEGGSPTGSPIMPSLSSSTDGSPSSLTAGTDNGTDLTQMPNRVVRSLFKEDEDSTSSSKNSVSSVPSSRHLNTQLASSIEKQPVSENELIVNEFLHEKHGFVDSISGIEEDQNGIKAKIRETMEKAFWDGIMEPMSQDKPNYDRVIELVKEVRDEICEMAPKSWREEIIDAIDLEILSQVLKSGNLDIDYLGRILGFALITLQKLSSPANDDEMKAANQRLLKELTEICEAKEKPDHSPALAMIKGLRFVLEQIQDLKREISKARIRMMEPLLKGPAGLDYLRKAFENRYGSPSDAGSSLPLTMRWLSSVWNCKDQEWGEHQNSVSTLKAQDSSSRDVHTPIMLKTGGSYNSANASQMKFVNPSKVTDHEQPECKGDQVDMVVRLGLLKLASGVSGLTSNSLPETFTLNLARLRGVQAEIQKIIVISTSILICRQIFSSEQDVANPTDMESIILICTERLLELLDHVEDVGIEGIVEVISGFSRVTDEEKVQMWKVMMGRMLAKSLQAGDVVFEKVWRAVYLAFRGVVFGGSGVYGRKLAKIALQQVGAGTGSGLLTERVVKAAEVLVVAATVSVNVHGPWYITLIGNM</sequence>
<dbReference type="PANTHER" id="PTHR12832:SF34">
    <property type="entry name" value="T-COMPLEX PROTEIN 11"/>
    <property type="match status" value="1"/>
</dbReference>
<comment type="caution">
    <text evidence="3">The sequence shown here is derived from an EMBL/GenBank/DDBJ whole genome shotgun (WGS) entry which is preliminary data.</text>
</comment>
<feature type="compositionally biased region" description="Polar residues" evidence="2">
    <location>
        <begin position="657"/>
        <end position="668"/>
    </location>
</feature>
<feature type="region of interest" description="Disordered" evidence="2">
    <location>
        <begin position="65"/>
        <end position="89"/>
    </location>
</feature>
<dbReference type="OrthoDB" id="276323at2759"/>
<feature type="compositionally biased region" description="Low complexity" evidence="2">
    <location>
        <begin position="643"/>
        <end position="656"/>
    </location>
</feature>
<evidence type="ECO:0000313" key="3">
    <source>
        <dbReference type="EMBL" id="KAH1030743.1"/>
    </source>
</evidence>
<feature type="region of interest" description="Disordered" evidence="2">
    <location>
        <begin position="1"/>
        <end position="31"/>
    </location>
</feature>
<evidence type="ECO:0008006" key="5">
    <source>
        <dbReference type="Google" id="ProtNLM"/>
    </source>
</evidence>
<comment type="similarity">
    <text evidence="1">Belongs to the TCP11 family.</text>
</comment>
<protein>
    <recommendedName>
        <fullName evidence="5">T-complex protein 11</fullName>
    </recommendedName>
</protein>
<evidence type="ECO:0000313" key="4">
    <source>
        <dbReference type="Proteomes" id="UP000828251"/>
    </source>
</evidence>
<evidence type="ECO:0000256" key="2">
    <source>
        <dbReference type="SAM" id="MobiDB-lite"/>
    </source>
</evidence>
<accession>A0A9D3ZEY0</accession>